<evidence type="ECO:0000313" key="6">
    <source>
        <dbReference type="Proteomes" id="UP000791080"/>
    </source>
</evidence>
<feature type="transmembrane region" description="Helical" evidence="2">
    <location>
        <begin position="384"/>
        <end position="405"/>
    </location>
</feature>
<feature type="region of interest" description="Disordered" evidence="1">
    <location>
        <begin position="281"/>
        <end position="379"/>
    </location>
</feature>
<proteinExistence type="predicted"/>
<dbReference type="RefSeq" id="WP_026417699.1">
    <property type="nucleotide sequence ID" value="NZ_AUBJ02000001.1"/>
</dbReference>
<dbReference type="Gene3D" id="1.10.150.480">
    <property type="match status" value="1"/>
</dbReference>
<feature type="domain" description="Thioester" evidence="4">
    <location>
        <begin position="72"/>
        <end position="176"/>
    </location>
</feature>
<protein>
    <submittedName>
        <fullName evidence="5">LPXTG-motif cell wall anchor domain-containing protein/TQXA domain-containing protein</fullName>
    </submittedName>
</protein>
<dbReference type="Pfam" id="PF08341">
    <property type="entry name" value="TED"/>
    <property type="match status" value="1"/>
</dbReference>
<accession>A0ABT1JJV0</accession>
<evidence type="ECO:0000256" key="1">
    <source>
        <dbReference type="SAM" id="MobiDB-lite"/>
    </source>
</evidence>
<dbReference type="InterPro" id="IPR023849">
    <property type="entry name" value="TQXA_dom"/>
</dbReference>
<evidence type="ECO:0000256" key="3">
    <source>
        <dbReference type="SAM" id="SignalP"/>
    </source>
</evidence>
<feature type="compositionally biased region" description="Low complexity" evidence="1">
    <location>
        <begin position="347"/>
        <end position="362"/>
    </location>
</feature>
<keyword evidence="2" id="KW-0472">Membrane</keyword>
<evidence type="ECO:0000313" key="5">
    <source>
        <dbReference type="EMBL" id="MCP2332787.1"/>
    </source>
</evidence>
<sequence length="413" mass="42867">MRLGLRLARAGAALLGAAALLVGTALPAAASTKGHYDNTNEVKGERIHLTDRSSVPTVLLPLVLEDGTELLTYCVELTVTAANKAPYHEVPWDQYPTDQNASFPTAPGKVLWILQNSYPQVSVDELNAQLGTNLNVERAVAGTQAAIWHFSNGSKLAGNNGRDIQALYRHLTGEANVGVDQQPTPTLALSPESHSGAAGELIGPFTVESSAGTVGLALQGPEGVTLVNKNGEEVNPISGDVPTDSISELYVSVPEGAEAGEATITANASATVNTGRLFVGDPSGDWSGASRNARDSKRTQSLIVAEGKPTNLDTSVRVDWVGGPVAPPTSETPEPSVPETPQPSEPAPSTTPSVPEAPETTTPAPPAPERPDNEDDLANTGASIWLPLGLGAVLLGGGATALFLMRRKKQAEV</sequence>
<feature type="chain" id="PRO_5046624529" evidence="3">
    <location>
        <begin position="31"/>
        <end position="413"/>
    </location>
</feature>
<evidence type="ECO:0000259" key="4">
    <source>
        <dbReference type="Pfam" id="PF08341"/>
    </source>
</evidence>
<dbReference type="PROSITE" id="PS00732">
    <property type="entry name" value="RIBOSOMAL_S16"/>
    <property type="match status" value="1"/>
</dbReference>
<keyword evidence="3" id="KW-0732">Signal</keyword>
<organism evidence="5 6">
    <name type="scientific">Actinoalloteichus caeruleus DSM 43889</name>
    <dbReference type="NCBI Taxonomy" id="1120930"/>
    <lineage>
        <taxon>Bacteria</taxon>
        <taxon>Bacillati</taxon>
        <taxon>Actinomycetota</taxon>
        <taxon>Actinomycetes</taxon>
        <taxon>Pseudonocardiales</taxon>
        <taxon>Pseudonocardiaceae</taxon>
        <taxon>Actinoalloteichus</taxon>
        <taxon>Actinoalloteichus cyanogriseus</taxon>
    </lineage>
</organism>
<feature type="compositionally biased region" description="Pro residues" evidence="1">
    <location>
        <begin position="335"/>
        <end position="346"/>
    </location>
</feature>
<keyword evidence="6" id="KW-1185">Reference proteome</keyword>
<dbReference type="NCBIfam" id="TIGR03934">
    <property type="entry name" value="TQXA_dom"/>
    <property type="match status" value="1"/>
</dbReference>
<dbReference type="EMBL" id="AUBJ02000001">
    <property type="protein sequence ID" value="MCP2332787.1"/>
    <property type="molecule type" value="Genomic_DNA"/>
</dbReference>
<dbReference type="InterPro" id="IPR013552">
    <property type="entry name" value="Thioester_dom"/>
</dbReference>
<evidence type="ECO:0000256" key="2">
    <source>
        <dbReference type="SAM" id="Phobius"/>
    </source>
</evidence>
<name>A0ABT1JJV0_ACTCY</name>
<dbReference type="Proteomes" id="UP000791080">
    <property type="component" value="Unassembled WGS sequence"/>
</dbReference>
<dbReference type="NCBIfam" id="TIGR01167">
    <property type="entry name" value="LPXTG_anchor"/>
    <property type="match status" value="1"/>
</dbReference>
<gene>
    <name evidence="5" type="ORF">G443_003057</name>
</gene>
<keyword evidence="2" id="KW-0812">Transmembrane</keyword>
<reference evidence="5 6" key="2">
    <citation type="submission" date="2022-06" db="EMBL/GenBank/DDBJ databases">
        <title>Genomic Encyclopedia of Type Strains, Phase I: the one thousand microbial genomes (KMG-I) project.</title>
        <authorList>
            <person name="Kyrpides N."/>
        </authorList>
    </citation>
    <scope>NUCLEOTIDE SEQUENCE [LARGE SCALE GENOMIC DNA]</scope>
    <source>
        <strain evidence="5 6">DSM 43889</strain>
    </source>
</reference>
<feature type="signal peptide" evidence="3">
    <location>
        <begin position="1"/>
        <end position="30"/>
    </location>
</feature>
<dbReference type="InterPro" id="IPR020592">
    <property type="entry name" value="Ribosomal_bS16_CS"/>
</dbReference>
<keyword evidence="2" id="KW-1133">Transmembrane helix</keyword>
<reference evidence="5 6" key="1">
    <citation type="submission" date="2013-07" db="EMBL/GenBank/DDBJ databases">
        <authorList>
            <consortium name="DOE Joint Genome Institute"/>
            <person name="Reeve W."/>
            <person name="Huntemann M."/>
            <person name="Han J."/>
            <person name="Chen A."/>
            <person name="Kyrpides N."/>
            <person name="Mavromatis K."/>
            <person name="Markowitz V."/>
            <person name="Palaniappan K."/>
            <person name="Ivanova N."/>
            <person name="Schaumberg A."/>
            <person name="Pati A."/>
            <person name="Liolios K."/>
            <person name="Nordberg H.P."/>
            <person name="Cantor M.N."/>
            <person name="Hua S.X."/>
            <person name="Woyke T."/>
        </authorList>
    </citation>
    <scope>NUCLEOTIDE SEQUENCE [LARGE SCALE GENOMIC DNA]</scope>
    <source>
        <strain evidence="5 6">DSM 43889</strain>
    </source>
</reference>
<comment type="caution">
    <text evidence="5">The sequence shown here is derived from an EMBL/GenBank/DDBJ whole genome shotgun (WGS) entry which is preliminary data.</text>
</comment>